<feature type="active site" description="4-aspartylphosphate intermediate" evidence="19">
    <location>
        <position position="285"/>
    </location>
</feature>
<evidence type="ECO:0000256" key="22">
    <source>
        <dbReference type="SAM" id="MobiDB-lite"/>
    </source>
</evidence>
<evidence type="ECO:0000256" key="18">
    <source>
        <dbReference type="PIRNR" id="PIRNR038147"/>
    </source>
</evidence>
<organism evidence="24 25">
    <name type="scientific">Fistulifera solaris</name>
    <name type="common">Oleaginous diatom</name>
    <dbReference type="NCBI Taxonomy" id="1519565"/>
    <lineage>
        <taxon>Eukaryota</taxon>
        <taxon>Sar</taxon>
        <taxon>Stramenopiles</taxon>
        <taxon>Ochrophyta</taxon>
        <taxon>Bacillariophyta</taxon>
        <taxon>Bacillariophyceae</taxon>
        <taxon>Bacillariophycidae</taxon>
        <taxon>Naviculales</taxon>
        <taxon>Naviculaceae</taxon>
        <taxon>Fistulifera</taxon>
    </lineage>
</organism>
<evidence type="ECO:0000256" key="12">
    <source>
        <dbReference type="ARBA" id="ARBA00022777"/>
    </source>
</evidence>
<feature type="compositionally biased region" description="Basic and acidic residues" evidence="22">
    <location>
        <begin position="515"/>
        <end position="537"/>
    </location>
</feature>
<dbReference type="GO" id="GO:0046872">
    <property type="term" value="F:metal ion binding"/>
    <property type="evidence" value="ECO:0007669"/>
    <property type="project" value="UniProtKB-KW"/>
</dbReference>
<evidence type="ECO:0000256" key="14">
    <source>
        <dbReference type="ARBA" id="ARBA00022840"/>
    </source>
</evidence>
<accession>A0A1Z5JAC0</accession>
<name>A0A1Z5JAC0_FISSO</name>
<feature type="binding site" evidence="20">
    <location>
        <position position="224"/>
    </location>
    <ligand>
        <name>ATP</name>
        <dbReference type="ChEBI" id="CHEBI:30616"/>
    </ligand>
</feature>
<dbReference type="EMBL" id="BDSP01000032">
    <property type="protein sequence ID" value="GAX10943.1"/>
    <property type="molecule type" value="Genomic_DNA"/>
</dbReference>
<evidence type="ECO:0000256" key="1">
    <source>
        <dbReference type="ARBA" id="ARBA00001946"/>
    </source>
</evidence>
<dbReference type="Gene3D" id="3.30.200.20">
    <property type="entry name" value="Phosphorylase Kinase, domain 1"/>
    <property type="match status" value="1"/>
</dbReference>
<dbReference type="SUPFAM" id="SSF56112">
    <property type="entry name" value="Protein kinase-like (PK-like)"/>
    <property type="match status" value="1"/>
</dbReference>
<dbReference type="GO" id="GO:0016787">
    <property type="term" value="F:hydrolase activity"/>
    <property type="evidence" value="ECO:0007669"/>
    <property type="project" value="UniProtKB-KW"/>
</dbReference>
<evidence type="ECO:0000256" key="5">
    <source>
        <dbReference type="ARBA" id="ARBA00016038"/>
    </source>
</evidence>
<dbReference type="InterPro" id="IPR018935">
    <property type="entry name" value="RIO_kinase_CS"/>
</dbReference>
<dbReference type="GO" id="GO:0005737">
    <property type="term" value="C:cytoplasm"/>
    <property type="evidence" value="ECO:0007669"/>
    <property type="project" value="UniProtKB-SubCell"/>
</dbReference>
<evidence type="ECO:0000256" key="13">
    <source>
        <dbReference type="ARBA" id="ARBA00022801"/>
    </source>
</evidence>
<evidence type="ECO:0000256" key="11">
    <source>
        <dbReference type="ARBA" id="ARBA00022741"/>
    </source>
</evidence>
<feature type="active site" description="Proton acceptor" evidence="19">
    <location>
        <position position="268"/>
    </location>
</feature>
<keyword evidence="13" id="KW-0378">Hydrolase</keyword>
<evidence type="ECO:0000256" key="15">
    <source>
        <dbReference type="ARBA" id="ARBA00022842"/>
    </source>
</evidence>
<dbReference type="InterPro" id="IPR000687">
    <property type="entry name" value="RIO_kinase"/>
</dbReference>
<evidence type="ECO:0000256" key="8">
    <source>
        <dbReference type="ARBA" id="ARBA00022527"/>
    </source>
</evidence>
<comment type="subcellular location">
    <subcellularLocation>
        <location evidence="2">Cytoplasm</location>
    </subcellularLocation>
</comment>
<feature type="compositionally biased region" description="Polar residues" evidence="22">
    <location>
        <begin position="44"/>
        <end position="55"/>
    </location>
</feature>
<feature type="binding site" evidence="21">
    <location>
        <position position="285"/>
    </location>
    <ligand>
        <name>Mg(2+)</name>
        <dbReference type="ChEBI" id="CHEBI:18420"/>
    </ligand>
</feature>
<evidence type="ECO:0000256" key="16">
    <source>
        <dbReference type="ARBA" id="ARBA00047899"/>
    </source>
</evidence>
<evidence type="ECO:0000256" key="19">
    <source>
        <dbReference type="PIRSR" id="PIRSR038147-1"/>
    </source>
</evidence>
<feature type="compositionally biased region" description="Basic residues" evidence="22">
    <location>
        <begin position="538"/>
        <end position="559"/>
    </location>
</feature>
<evidence type="ECO:0000256" key="17">
    <source>
        <dbReference type="ARBA" id="ARBA00048679"/>
    </source>
</evidence>
<evidence type="ECO:0000256" key="7">
    <source>
        <dbReference type="ARBA" id="ARBA00022517"/>
    </source>
</evidence>
<comment type="cofactor">
    <cofactor evidence="1 21">
        <name>Mg(2+)</name>
        <dbReference type="ChEBI" id="CHEBI:18420"/>
    </cofactor>
</comment>
<keyword evidence="25" id="KW-1185">Reference proteome</keyword>
<keyword evidence="8 18" id="KW-0723">Serine/threonine-protein kinase</keyword>
<dbReference type="GO" id="GO:0106310">
    <property type="term" value="F:protein serine kinase activity"/>
    <property type="evidence" value="ECO:0007669"/>
    <property type="project" value="RHEA"/>
</dbReference>
<feature type="domain" description="RIO kinase" evidence="23">
    <location>
        <begin position="85"/>
        <end position="332"/>
    </location>
</feature>
<comment type="similarity">
    <text evidence="3 18">Belongs to the protein kinase superfamily. RIO-type Ser/Thr kinase family.</text>
</comment>
<keyword evidence="11 18" id="KW-0547">Nucleotide-binding</keyword>
<evidence type="ECO:0000256" key="4">
    <source>
        <dbReference type="ARBA" id="ARBA00012513"/>
    </source>
</evidence>
<dbReference type="PANTHER" id="PTHR45723">
    <property type="entry name" value="SERINE/THREONINE-PROTEIN KINASE RIO1"/>
    <property type="match status" value="1"/>
</dbReference>
<dbReference type="GO" id="GO:0004674">
    <property type="term" value="F:protein serine/threonine kinase activity"/>
    <property type="evidence" value="ECO:0007669"/>
    <property type="project" value="UniProtKB-KW"/>
</dbReference>
<keyword evidence="9 18" id="KW-0808">Transferase</keyword>
<evidence type="ECO:0000256" key="3">
    <source>
        <dbReference type="ARBA" id="ARBA00009196"/>
    </source>
</evidence>
<keyword evidence="15" id="KW-0460">Magnesium</keyword>
<dbReference type="OrthoDB" id="205248at2759"/>
<comment type="catalytic activity">
    <reaction evidence="17 18">
        <text>L-seryl-[protein] + ATP = O-phospho-L-seryl-[protein] + ADP + H(+)</text>
        <dbReference type="Rhea" id="RHEA:17989"/>
        <dbReference type="Rhea" id="RHEA-COMP:9863"/>
        <dbReference type="Rhea" id="RHEA-COMP:11604"/>
        <dbReference type="ChEBI" id="CHEBI:15378"/>
        <dbReference type="ChEBI" id="CHEBI:29999"/>
        <dbReference type="ChEBI" id="CHEBI:30616"/>
        <dbReference type="ChEBI" id="CHEBI:83421"/>
        <dbReference type="ChEBI" id="CHEBI:456216"/>
        <dbReference type="EC" id="2.7.11.1"/>
    </reaction>
</comment>
<evidence type="ECO:0000256" key="9">
    <source>
        <dbReference type="ARBA" id="ARBA00022679"/>
    </source>
</evidence>
<reference evidence="24 25" key="1">
    <citation type="journal article" date="2015" name="Plant Cell">
        <title>Oil accumulation by the oleaginous diatom Fistulifera solaris as revealed by the genome and transcriptome.</title>
        <authorList>
            <person name="Tanaka T."/>
            <person name="Maeda Y."/>
            <person name="Veluchamy A."/>
            <person name="Tanaka M."/>
            <person name="Abida H."/>
            <person name="Marechal E."/>
            <person name="Bowler C."/>
            <person name="Muto M."/>
            <person name="Sunaga Y."/>
            <person name="Tanaka M."/>
            <person name="Yoshino T."/>
            <person name="Taniguchi T."/>
            <person name="Fukuda Y."/>
            <person name="Nemoto M."/>
            <person name="Matsumoto M."/>
            <person name="Wong P.S."/>
            <person name="Aburatani S."/>
            <person name="Fujibuchi W."/>
        </authorList>
    </citation>
    <scope>NUCLEOTIDE SEQUENCE [LARGE SCALE GENOMIC DNA]</scope>
    <source>
        <strain evidence="24 25">JPCC DA0580</strain>
    </source>
</reference>
<dbReference type="GO" id="GO:0042254">
    <property type="term" value="P:ribosome biogenesis"/>
    <property type="evidence" value="ECO:0007669"/>
    <property type="project" value="UniProtKB-KW"/>
</dbReference>
<feature type="compositionally biased region" description="Acidic residues" evidence="22">
    <location>
        <begin position="476"/>
        <end position="497"/>
    </location>
</feature>
<dbReference type="PIRSF" id="PIRSF038147">
    <property type="entry name" value="Ser/Thr_PK_RIO1"/>
    <property type="match status" value="1"/>
</dbReference>
<feature type="binding site" evidence="21">
    <location>
        <position position="273"/>
    </location>
    <ligand>
        <name>Mg(2+)</name>
        <dbReference type="ChEBI" id="CHEBI:18420"/>
    </ligand>
</feature>
<keyword evidence="14 18" id="KW-0067">ATP-binding</keyword>
<evidence type="ECO:0000256" key="20">
    <source>
        <dbReference type="PIRSR" id="PIRSR038147-2"/>
    </source>
</evidence>
<dbReference type="Proteomes" id="UP000198406">
    <property type="component" value="Unassembled WGS sequence"/>
</dbReference>
<evidence type="ECO:0000313" key="25">
    <source>
        <dbReference type="Proteomes" id="UP000198406"/>
    </source>
</evidence>
<gene>
    <name evidence="24" type="ORF">FisN_2Lh473</name>
</gene>
<feature type="region of interest" description="Disordered" evidence="22">
    <location>
        <begin position="474"/>
        <end position="559"/>
    </location>
</feature>
<feature type="compositionally biased region" description="Acidic residues" evidence="22">
    <location>
        <begin position="29"/>
        <end position="42"/>
    </location>
</feature>
<evidence type="ECO:0000259" key="23">
    <source>
        <dbReference type="SMART" id="SM00090"/>
    </source>
</evidence>
<feature type="region of interest" description="Disordered" evidence="22">
    <location>
        <begin position="1"/>
        <end position="58"/>
    </location>
</feature>
<evidence type="ECO:0000256" key="2">
    <source>
        <dbReference type="ARBA" id="ARBA00004496"/>
    </source>
</evidence>
<evidence type="ECO:0000256" key="6">
    <source>
        <dbReference type="ARBA" id="ARBA00022490"/>
    </source>
</evidence>
<dbReference type="GO" id="GO:0005524">
    <property type="term" value="F:ATP binding"/>
    <property type="evidence" value="ECO:0007669"/>
    <property type="project" value="UniProtKB-KW"/>
</dbReference>
<keyword evidence="7" id="KW-0690">Ribosome biogenesis</keyword>
<dbReference type="FunFam" id="3.30.200.20:FF:000148">
    <property type="entry name" value="Serine/threonine-protein kinase RIO1"/>
    <property type="match status" value="1"/>
</dbReference>
<dbReference type="InterPro" id="IPR051272">
    <property type="entry name" value="RIO-type_Ser/Thr_kinase"/>
</dbReference>
<dbReference type="CDD" id="cd05147">
    <property type="entry name" value="RIO1_euk"/>
    <property type="match status" value="1"/>
</dbReference>
<protein>
    <recommendedName>
        <fullName evidence="5 18">Serine/threonine-protein kinase RIO1</fullName>
        <ecNumber evidence="4 18">2.7.11.1</ecNumber>
    </recommendedName>
</protein>
<dbReference type="Gene3D" id="1.10.510.10">
    <property type="entry name" value="Transferase(Phosphotransferase) domain 1"/>
    <property type="match status" value="1"/>
</dbReference>
<keyword evidence="10" id="KW-0479">Metal-binding</keyword>
<evidence type="ECO:0000256" key="21">
    <source>
        <dbReference type="PIRSR" id="PIRSR038147-3"/>
    </source>
</evidence>
<dbReference type="Pfam" id="PF01163">
    <property type="entry name" value="RIO1"/>
    <property type="match status" value="1"/>
</dbReference>
<proteinExistence type="inferred from homology"/>
<dbReference type="InterPro" id="IPR011009">
    <property type="entry name" value="Kinase-like_dom_sf"/>
</dbReference>
<dbReference type="PROSITE" id="PS01245">
    <property type="entry name" value="RIO1"/>
    <property type="match status" value="1"/>
</dbReference>
<keyword evidence="6" id="KW-0963">Cytoplasm</keyword>
<feature type="binding site" evidence="20">
    <location>
        <position position="152"/>
    </location>
    <ligand>
        <name>ATP</name>
        <dbReference type="ChEBI" id="CHEBI:30616"/>
    </ligand>
</feature>
<sequence length="559" mass="63324">MAFEAAVAPGQFDDPDDEPTSGSRTYDIDSSDDEDYFDEDELLNTKSSSGTNNFGQREMNLSHKVANSVAKMQDLETHKRTLTTGRDDRATSEQVLDPRTRLILFKLLSRGFLELVDGCLSTGKEANVYYAKAGSSKLNEAEGSQVAEYAIKIYKTSILVFKDRDKYVSGEHRWRKGYCKSNPRKMVKVWAEKEMRNYRRIFQAGIPCPTPILLKSHVLIMEFIGKDGWPSPRLKDTNLSQNRLREAYVQCVLIMRHLYQRCKLVHGDLSEYNLLWHNNQIYVIDVSQSVESDHPSALDFLRKDASTVNDYFRKVGRLNVMTTRQLFEFITSPLADDLEQTELDSLDAIMQHVDASIALLSNQDKQQQLKAEQQEAVDEAVFMSSFLPRSLNQVAEYEIQKLEKGEVEDTYAQAVASLTGNRDVVDAVSMKLGSSVTKTVQSIISDASTSQHVTSDNLFVSENKDFNIKENAMEVESQDGESESMGSEDDDGDDDGKEEFVKVARTPDQLAAERQAYKADRKANKKAVKELQSEKRKEKMKKKDKQRAIKKSKAGSRKN</sequence>
<comment type="caution">
    <text evidence="24">The sequence shown here is derived from an EMBL/GenBank/DDBJ whole genome shotgun (WGS) entry which is preliminary data.</text>
</comment>
<dbReference type="InParanoid" id="A0A1Z5JAC0"/>
<evidence type="ECO:0000256" key="10">
    <source>
        <dbReference type="ARBA" id="ARBA00022723"/>
    </source>
</evidence>
<comment type="catalytic activity">
    <reaction evidence="16 18">
        <text>L-threonyl-[protein] + ATP = O-phospho-L-threonyl-[protein] + ADP + H(+)</text>
        <dbReference type="Rhea" id="RHEA:46608"/>
        <dbReference type="Rhea" id="RHEA-COMP:11060"/>
        <dbReference type="Rhea" id="RHEA-COMP:11605"/>
        <dbReference type="ChEBI" id="CHEBI:15378"/>
        <dbReference type="ChEBI" id="CHEBI:30013"/>
        <dbReference type="ChEBI" id="CHEBI:30616"/>
        <dbReference type="ChEBI" id="CHEBI:61977"/>
        <dbReference type="ChEBI" id="CHEBI:456216"/>
        <dbReference type="EC" id="2.7.11.1"/>
    </reaction>
</comment>
<keyword evidence="12 18" id="KW-0418">Kinase</keyword>
<dbReference type="EC" id="2.7.11.1" evidence="4 18"/>
<evidence type="ECO:0000313" key="24">
    <source>
        <dbReference type="EMBL" id="GAX10943.1"/>
    </source>
</evidence>
<dbReference type="InterPro" id="IPR018934">
    <property type="entry name" value="RIO_dom"/>
</dbReference>
<dbReference type="InterPro" id="IPR017407">
    <property type="entry name" value="Ser/Thr_kinase_Rio1"/>
</dbReference>
<dbReference type="SMART" id="SM00090">
    <property type="entry name" value="RIO"/>
    <property type="match status" value="1"/>
</dbReference>
<dbReference type="AlphaFoldDB" id="A0A1Z5JAC0"/>